<dbReference type="PANTHER" id="PTHR20882">
    <property type="entry name" value="CYTOPLASMIC TRNA 2-THIOLATION PROTEIN 2"/>
    <property type="match status" value="1"/>
</dbReference>
<sequence>MCSIEEDVAKKLHVSEDKKCCKCKTSRSTILIRHNELCKECFVYQMYSKYKTIVTKCNVTKNVLIAFSGGFCSRAMVHLSMKPYREDPARRKMLDFTMCFVDDRFINDFDDASEDMYKELATMSKAQFCDYAKSCFNLKDDEIKAFLINNPYLYQSVIRRIIVEKAKEASCSFALFGDSATKTAANILANVSDGRGFSLPLDTGISDPSEQNLMIVRPMSDHIEKEISLYCHFEGLKPSEYFVKDSSTNTHSLTMNFIRGLDKDFPSTVSTVVRTGLKVTTGIINSTNPCCKFCGRKRQGNDSEWSKAITIASISKEAVENSHTDGDVCFGCIRMKK</sequence>
<dbReference type="SUPFAM" id="SSF52402">
    <property type="entry name" value="Adenine nucleotide alpha hydrolases-like"/>
    <property type="match status" value="1"/>
</dbReference>
<evidence type="ECO:0000313" key="6">
    <source>
        <dbReference type="Proteomes" id="UP000030755"/>
    </source>
</evidence>
<dbReference type="GO" id="GO:0016783">
    <property type="term" value="F:sulfurtransferase activity"/>
    <property type="evidence" value="ECO:0007669"/>
    <property type="project" value="TreeGrafter"/>
</dbReference>
<evidence type="ECO:0000256" key="3">
    <source>
        <dbReference type="HAMAP-Rule" id="MF_03054"/>
    </source>
</evidence>
<comment type="subcellular location">
    <subcellularLocation>
        <location evidence="3">Cytoplasm</location>
    </subcellularLocation>
</comment>
<keyword evidence="1 3" id="KW-0963">Cytoplasm</keyword>
<keyword evidence="6" id="KW-1185">Reference proteome</keyword>
<dbReference type="GO" id="GO:0005829">
    <property type="term" value="C:cytosol"/>
    <property type="evidence" value="ECO:0007669"/>
    <property type="project" value="TreeGrafter"/>
</dbReference>
<dbReference type="GO" id="GO:0016779">
    <property type="term" value="F:nucleotidyltransferase activity"/>
    <property type="evidence" value="ECO:0007669"/>
    <property type="project" value="UniProtKB-UniRule"/>
</dbReference>
<name>A0A075B0U0_ROZAC</name>
<evidence type="ECO:0000313" key="5">
    <source>
        <dbReference type="EMBL" id="RKP16584.1"/>
    </source>
</evidence>
<dbReference type="OMA" id="KQHIIYD"/>
<dbReference type="Gene3D" id="3.40.50.620">
    <property type="entry name" value="HUPs"/>
    <property type="match status" value="1"/>
</dbReference>
<accession>A0A075B0U0</accession>
<comment type="function">
    <text evidence="3">Plays a central role in 2-thiolation of mcm(5)S(2)U at tRNA wobble positions of tRNA(Lys), tRNA(Glu) and tRNA(Gln). May act by forming a heterodimer with NCS6 that ligates sulfur from thiocarboxylated URM1 onto the uridine of tRNAs at wobble position. Prior mcm(5) tRNA modification by the elongator complex is required for 2-thiolation. May also be involved in protein urmylation.</text>
</comment>
<dbReference type="HAMAP" id="MF_03054">
    <property type="entry name" value="CTU2"/>
    <property type="match status" value="1"/>
</dbReference>
<evidence type="ECO:0000256" key="1">
    <source>
        <dbReference type="ARBA" id="ARBA00022490"/>
    </source>
</evidence>
<dbReference type="STRING" id="988480.A0A075B0U0"/>
<protein>
    <recommendedName>
        <fullName evidence="3">Cytoplasmic tRNA 2-thiolation protein 2</fullName>
    </recommendedName>
</protein>
<dbReference type="GO" id="GO:0002143">
    <property type="term" value="P:tRNA wobble position uridine thiolation"/>
    <property type="evidence" value="ECO:0007669"/>
    <property type="project" value="TreeGrafter"/>
</dbReference>
<organism evidence="4 6">
    <name type="scientific">Rozella allomycis (strain CSF55)</name>
    <dbReference type="NCBI Taxonomy" id="988480"/>
    <lineage>
        <taxon>Eukaryota</taxon>
        <taxon>Fungi</taxon>
        <taxon>Fungi incertae sedis</taxon>
        <taxon>Cryptomycota</taxon>
        <taxon>Cryptomycota incertae sedis</taxon>
        <taxon>Rozella</taxon>
    </lineage>
</organism>
<dbReference type="Proteomes" id="UP000281549">
    <property type="component" value="Unassembled WGS sequence"/>
</dbReference>
<dbReference type="EMBL" id="ML006397">
    <property type="protein sequence ID" value="RKP16584.1"/>
    <property type="molecule type" value="Genomic_DNA"/>
</dbReference>
<dbReference type="GO" id="GO:0032447">
    <property type="term" value="P:protein urmylation"/>
    <property type="evidence" value="ECO:0007669"/>
    <property type="project" value="UniProtKB-UniRule"/>
</dbReference>
<gene>
    <name evidence="3" type="primary">NCS2</name>
    <name evidence="3" type="synonym">CTU2</name>
    <name evidence="4" type="ORF">O9G_005243</name>
    <name evidence="5" type="ORF">ROZALSC1DRAFT_31508</name>
</gene>
<evidence type="ECO:0000313" key="7">
    <source>
        <dbReference type="Proteomes" id="UP000281549"/>
    </source>
</evidence>
<reference evidence="4 6" key="1">
    <citation type="journal article" date="2013" name="Curr. Biol.">
        <title>Shared signatures of parasitism and phylogenomics unite Cryptomycota and microsporidia.</title>
        <authorList>
            <person name="James T.Y."/>
            <person name="Pelin A."/>
            <person name="Bonen L."/>
            <person name="Ahrendt S."/>
            <person name="Sain D."/>
            <person name="Corradi N."/>
            <person name="Stajich J.E."/>
        </authorList>
    </citation>
    <scope>NUCLEOTIDE SEQUENCE [LARGE SCALE GENOMIC DNA]</scope>
    <source>
        <strain evidence="4 6">CSF55</strain>
        <strain evidence="4 6">CSF55</strain>
    </source>
</reference>
<dbReference type="UniPathway" id="UPA00988"/>
<comment type="similarity">
    <text evidence="3">Belongs to the CTU2/NCS2 family.</text>
</comment>
<dbReference type="InterPro" id="IPR019407">
    <property type="entry name" value="CTU2"/>
</dbReference>
<evidence type="ECO:0000313" key="4">
    <source>
        <dbReference type="EMBL" id="EPZ36106.1"/>
    </source>
</evidence>
<dbReference type="Proteomes" id="UP000030755">
    <property type="component" value="Unassembled WGS sequence"/>
</dbReference>
<proteinExistence type="inferred from homology"/>
<dbReference type="Pfam" id="PF10288">
    <property type="entry name" value="CTU2"/>
    <property type="match status" value="1"/>
</dbReference>
<keyword evidence="2 3" id="KW-0819">tRNA processing</keyword>
<reference evidence="7" key="2">
    <citation type="journal article" date="2018" name="Nat. Microbiol.">
        <title>Leveraging single-cell genomics to expand the fungal tree of life.</title>
        <authorList>
            <person name="Ahrendt S.R."/>
            <person name="Quandt C.A."/>
            <person name="Ciobanu D."/>
            <person name="Clum A."/>
            <person name="Salamov A."/>
            <person name="Andreopoulos B."/>
            <person name="Cheng J.F."/>
            <person name="Woyke T."/>
            <person name="Pelin A."/>
            <person name="Henrissat B."/>
            <person name="Reynolds N.K."/>
            <person name="Benny G.L."/>
            <person name="Smith M.E."/>
            <person name="James T.Y."/>
            <person name="Grigoriev I.V."/>
        </authorList>
    </citation>
    <scope>NUCLEOTIDE SEQUENCE [LARGE SCALE GENOMIC DNA]</scope>
    <source>
        <strain evidence="7">CSF55</strain>
    </source>
</reference>
<dbReference type="PANTHER" id="PTHR20882:SF14">
    <property type="entry name" value="CYTOPLASMIC TRNA 2-THIOLATION PROTEIN 2"/>
    <property type="match status" value="1"/>
</dbReference>
<dbReference type="EMBL" id="KE560660">
    <property type="protein sequence ID" value="EPZ36106.1"/>
    <property type="molecule type" value="Genomic_DNA"/>
</dbReference>
<dbReference type="GO" id="GO:0000049">
    <property type="term" value="F:tRNA binding"/>
    <property type="evidence" value="ECO:0007669"/>
    <property type="project" value="InterPro"/>
</dbReference>
<evidence type="ECO:0000256" key="2">
    <source>
        <dbReference type="ARBA" id="ARBA00022694"/>
    </source>
</evidence>
<dbReference type="AlphaFoldDB" id="A0A075B0U0"/>
<dbReference type="InterPro" id="IPR014729">
    <property type="entry name" value="Rossmann-like_a/b/a_fold"/>
</dbReference>
<dbReference type="HOGENOM" id="CLU_024534_2_1_1"/>
<comment type="pathway">
    <text evidence="3">tRNA modification; 5-methoxycarbonylmethyl-2-thiouridine-tRNA biosynthesis.</text>
</comment>
<reference evidence="5" key="3">
    <citation type="submission" date="2018-08" db="EMBL/GenBank/DDBJ databases">
        <title>Leveraging single-cell genomics to expand the Fungal Tree of Life.</title>
        <authorList>
            <consortium name="DOE Joint Genome Institute"/>
            <person name="Ahrendt S.R."/>
            <person name="Quandt C.A."/>
            <person name="Ciobanu D."/>
            <person name="Clum A."/>
            <person name="Salamov A."/>
            <person name="Andreopoulos B."/>
            <person name="Cheng J.-F."/>
            <person name="Woyke T."/>
            <person name="Pelin A."/>
            <person name="Henrissat B."/>
            <person name="Reynolds N."/>
            <person name="Benny G.L."/>
            <person name="Smith M.E."/>
            <person name="James T.Y."/>
            <person name="Grigoriev I.V."/>
        </authorList>
    </citation>
    <scope>NUCLEOTIDE SEQUENCE</scope>
    <source>
        <strain evidence="5">CSF55</strain>
    </source>
</reference>
<dbReference type="OrthoDB" id="25129at2759"/>